<keyword evidence="2" id="KW-1185">Reference proteome</keyword>
<reference evidence="1 2" key="2">
    <citation type="journal article" date="2010" name="Nucleic Acids Res.">
        <title>BeetleBase in 2010: revisions to provide comprehensive genomic information for Tribolium castaneum.</title>
        <authorList>
            <person name="Kim H.S."/>
            <person name="Murphy T."/>
            <person name="Xia J."/>
            <person name="Caragea D."/>
            <person name="Park Y."/>
            <person name="Beeman R.W."/>
            <person name="Lorenzen M.D."/>
            <person name="Butcher S."/>
            <person name="Manak J.R."/>
            <person name="Brown S.J."/>
        </authorList>
    </citation>
    <scope>GENOME REANNOTATION</scope>
    <source>
        <strain evidence="1 2">Georgia GA2</strain>
    </source>
</reference>
<name>A0A139WMD8_TRICA</name>
<dbReference type="EMBL" id="KQ971312">
    <property type="protein sequence ID" value="KYB29130.1"/>
    <property type="molecule type" value="Genomic_DNA"/>
</dbReference>
<dbReference type="InParanoid" id="A0A139WMD8"/>
<organism evidence="1 2">
    <name type="scientific">Tribolium castaneum</name>
    <name type="common">Red flour beetle</name>
    <dbReference type="NCBI Taxonomy" id="7070"/>
    <lineage>
        <taxon>Eukaryota</taxon>
        <taxon>Metazoa</taxon>
        <taxon>Ecdysozoa</taxon>
        <taxon>Arthropoda</taxon>
        <taxon>Hexapoda</taxon>
        <taxon>Insecta</taxon>
        <taxon>Pterygota</taxon>
        <taxon>Neoptera</taxon>
        <taxon>Endopterygota</taxon>
        <taxon>Coleoptera</taxon>
        <taxon>Polyphaga</taxon>
        <taxon>Cucujiformia</taxon>
        <taxon>Tenebrionidae</taxon>
        <taxon>Tenebrionidae incertae sedis</taxon>
        <taxon>Tribolium</taxon>
    </lineage>
</organism>
<evidence type="ECO:0000313" key="1">
    <source>
        <dbReference type="EMBL" id="KYB29130.1"/>
    </source>
</evidence>
<accession>A0A139WMD8</accession>
<dbReference type="AlphaFoldDB" id="A0A139WMD8"/>
<reference evidence="1 2" key="1">
    <citation type="journal article" date="2008" name="Nature">
        <title>The genome of the model beetle and pest Tribolium castaneum.</title>
        <authorList>
            <consortium name="Tribolium Genome Sequencing Consortium"/>
            <person name="Richards S."/>
            <person name="Gibbs R.A."/>
            <person name="Weinstock G.M."/>
            <person name="Brown S.J."/>
            <person name="Denell R."/>
            <person name="Beeman R.W."/>
            <person name="Gibbs R."/>
            <person name="Beeman R.W."/>
            <person name="Brown S.J."/>
            <person name="Bucher G."/>
            <person name="Friedrich M."/>
            <person name="Grimmelikhuijzen C.J."/>
            <person name="Klingler M."/>
            <person name="Lorenzen M."/>
            <person name="Richards S."/>
            <person name="Roth S."/>
            <person name="Schroder R."/>
            <person name="Tautz D."/>
            <person name="Zdobnov E.M."/>
            <person name="Muzny D."/>
            <person name="Gibbs R.A."/>
            <person name="Weinstock G.M."/>
            <person name="Attaway T."/>
            <person name="Bell S."/>
            <person name="Buhay C.J."/>
            <person name="Chandrabose M.N."/>
            <person name="Chavez D."/>
            <person name="Clerk-Blankenburg K.P."/>
            <person name="Cree A."/>
            <person name="Dao M."/>
            <person name="Davis C."/>
            <person name="Chacko J."/>
            <person name="Dinh H."/>
            <person name="Dugan-Rocha S."/>
            <person name="Fowler G."/>
            <person name="Garner T.T."/>
            <person name="Garnes J."/>
            <person name="Gnirke A."/>
            <person name="Hawes A."/>
            <person name="Hernandez J."/>
            <person name="Hines S."/>
            <person name="Holder M."/>
            <person name="Hume J."/>
            <person name="Jhangiani S.N."/>
            <person name="Joshi V."/>
            <person name="Khan Z.M."/>
            <person name="Jackson L."/>
            <person name="Kovar C."/>
            <person name="Kowis A."/>
            <person name="Lee S."/>
            <person name="Lewis L.R."/>
            <person name="Margolis J."/>
            <person name="Morgan M."/>
            <person name="Nazareth L.V."/>
            <person name="Nguyen N."/>
            <person name="Okwuonu G."/>
            <person name="Parker D."/>
            <person name="Richards S."/>
            <person name="Ruiz S.J."/>
            <person name="Santibanez J."/>
            <person name="Savard J."/>
            <person name="Scherer S.E."/>
            <person name="Schneider B."/>
            <person name="Sodergren E."/>
            <person name="Tautz D."/>
            <person name="Vattahil S."/>
            <person name="Villasana D."/>
            <person name="White C.S."/>
            <person name="Wright R."/>
            <person name="Park Y."/>
            <person name="Beeman R.W."/>
            <person name="Lord J."/>
            <person name="Oppert B."/>
            <person name="Lorenzen M."/>
            <person name="Brown S."/>
            <person name="Wang L."/>
            <person name="Savard J."/>
            <person name="Tautz D."/>
            <person name="Richards S."/>
            <person name="Weinstock G."/>
            <person name="Gibbs R.A."/>
            <person name="Liu Y."/>
            <person name="Worley K."/>
            <person name="Weinstock G."/>
            <person name="Elsik C.G."/>
            <person name="Reese J.T."/>
            <person name="Elhaik E."/>
            <person name="Landan G."/>
            <person name="Graur D."/>
            <person name="Arensburger P."/>
            <person name="Atkinson P."/>
            <person name="Beeman R.W."/>
            <person name="Beidler J."/>
            <person name="Brown S.J."/>
            <person name="Demuth J.P."/>
            <person name="Drury D.W."/>
            <person name="Du Y.Z."/>
            <person name="Fujiwara H."/>
            <person name="Lorenzen M."/>
            <person name="Maselli V."/>
            <person name="Osanai M."/>
            <person name="Park Y."/>
            <person name="Robertson H.M."/>
            <person name="Tu Z."/>
            <person name="Wang J.J."/>
            <person name="Wang S."/>
            <person name="Richards S."/>
            <person name="Song H."/>
            <person name="Zhang L."/>
            <person name="Sodergren E."/>
            <person name="Werner D."/>
            <person name="Stanke M."/>
            <person name="Morgenstern B."/>
            <person name="Solovyev V."/>
            <person name="Kosarev P."/>
            <person name="Brown G."/>
            <person name="Chen H.C."/>
            <person name="Ermolaeva O."/>
            <person name="Hlavina W."/>
            <person name="Kapustin Y."/>
            <person name="Kiryutin B."/>
            <person name="Kitts P."/>
            <person name="Maglott D."/>
            <person name="Pruitt K."/>
            <person name="Sapojnikov V."/>
            <person name="Souvorov A."/>
            <person name="Mackey A.J."/>
            <person name="Waterhouse R.M."/>
            <person name="Wyder S."/>
            <person name="Zdobnov E.M."/>
            <person name="Zdobnov E.M."/>
            <person name="Wyder S."/>
            <person name="Kriventseva E.V."/>
            <person name="Kadowaki T."/>
            <person name="Bork P."/>
            <person name="Aranda M."/>
            <person name="Bao R."/>
            <person name="Beermann A."/>
            <person name="Berns N."/>
            <person name="Bolognesi R."/>
            <person name="Bonneton F."/>
            <person name="Bopp D."/>
            <person name="Brown S.J."/>
            <person name="Bucher G."/>
            <person name="Butts T."/>
            <person name="Chaumot A."/>
            <person name="Denell R.E."/>
            <person name="Ferrier D.E."/>
            <person name="Friedrich M."/>
            <person name="Gordon C.M."/>
            <person name="Jindra M."/>
            <person name="Klingler M."/>
            <person name="Lan Q."/>
            <person name="Lattorff H.M."/>
            <person name="Laudet V."/>
            <person name="von Levetsow C."/>
            <person name="Liu Z."/>
            <person name="Lutz R."/>
            <person name="Lynch J.A."/>
            <person name="da Fonseca R.N."/>
            <person name="Posnien N."/>
            <person name="Reuter R."/>
            <person name="Roth S."/>
            <person name="Savard J."/>
            <person name="Schinko J.B."/>
            <person name="Schmitt C."/>
            <person name="Schoppmeier M."/>
            <person name="Schroder R."/>
            <person name="Shippy T.D."/>
            <person name="Simonnet F."/>
            <person name="Marques-Souza H."/>
            <person name="Tautz D."/>
            <person name="Tomoyasu Y."/>
            <person name="Trauner J."/>
            <person name="Van der Zee M."/>
            <person name="Vervoort M."/>
            <person name="Wittkopp N."/>
            <person name="Wimmer E.A."/>
            <person name="Yang X."/>
            <person name="Jones A.K."/>
            <person name="Sattelle D.B."/>
            <person name="Ebert P.R."/>
            <person name="Nelson D."/>
            <person name="Scott J.G."/>
            <person name="Beeman R.W."/>
            <person name="Muthukrishnan S."/>
            <person name="Kramer K.J."/>
            <person name="Arakane Y."/>
            <person name="Beeman R.W."/>
            <person name="Zhu Q."/>
            <person name="Hogenkamp D."/>
            <person name="Dixit R."/>
            <person name="Oppert B."/>
            <person name="Jiang H."/>
            <person name="Zou Z."/>
            <person name="Marshall J."/>
            <person name="Elpidina E."/>
            <person name="Vinokurov K."/>
            <person name="Oppert C."/>
            <person name="Zou Z."/>
            <person name="Evans J."/>
            <person name="Lu Z."/>
            <person name="Zhao P."/>
            <person name="Sumathipala N."/>
            <person name="Altincicek B."/>
            <person name="Vilcinskas A."/>
            <person name="Williams M."/>
            <person name="Hultmark D."/>
            <person name="Hetru C."/>
            <person name="Jiang H."/>
            <person name="Grimmelikhuijzen C.J."/>
            <person name="Hauser F."/>
            <person name="Cazzamali G."/>
            <person name="Williamson M."/>
            <person name="Park Y."/>
            <person name="Li B."/>
            <person name="Tanaka Y."/>
            <person name="Predel R."/>
            <person name="Neupert S."/>
            <person name="Schachtner J."/>
            <person name="Verleyen P."/>
            <person name="Raible F."/>
            <person name="Bork P."/>
            <person name="Friedrich M."/>
            <person name="Walden K.K."/>
            <person name="Robertson H.M."/>
            <person name="Angeli S."/>
            <person name="Foret S."/>
            <person name="Bucher G."/>
            <person name="Schuetz S."/>
            <person name="Maleszka R."/>
            <person name="Wimmer E.A."/>
            <person name="Beeman R.W."/>
            <person name="Lorenzen M."/>
            <person name="Tomoyasu Y."/>
            <person name="Miller S.C."/>
            <person name="Grossmann D."/>
            <person name="Bucher G."/>
        </authorList>
    </citation>
    <scope>NUCLEOTIDE SEQUENCE [LARGE SCALE GENOMIC DNA]</scope>
    <source>
        <strain evidence="1 2">Georgia GA2</strain>
    </source>
</reference>
<evidence type="ECO:0000313" key="2">
    <source>
        <dbReference type="Proteomes" id="UP000007266"/>
    </source>
</evidence>
<proteinExistence type="predicted"/>
<dbReference type="Proteomes" id="UP000007266">
    <property type="component" value="Linkage group 2"/>
</dbReference>
<protein>
    <submittedName>
        <fullName evidence="1">Uncharacterized protein</fullName>
    </submittedName>
</protein>
<sequence>MAEHATDLVRSVRYDGQAIVLIYDRWHVYIRQVPTQLPTAICFPTQITSATAAIASYGLS</sequence>
<gene>
    <name evidence="1" type="primary">AUGUSTUS-3.0.2_32090</name>
    <name evidence="1" type="ORF">TcasGA2_TC032090</name>
</gene>